<dbReference type="AlphaFoldDB" id="A0AAE3U2F1"/>
<gene>
    <name evidence="1" type="ORF">MRS75_15185</name>
</gene>
<evidence type="ECO:0000313" key="1">
    <source>
        <dbReference type="EMBL" id="MDI7923426.1"/>
    </source>
</evidence>
<dbReference type="EMBL" id="JALDYZ010000008">
    <property type="protein sequence ID" value="MDI7923426.1"/>
    <property type="molecule type" value="Genomic_DNA"/>
</dbReference>
<evidence type="ECO:0000313" key="2">
    <source>
        <dbReference type="Proteomes" id="UP001161580"/>
    </source>
</evidence>
<protein>
    <submittedName>
        <fullName evidence="1">Uncharacterized protein</fullName>
    </submittedName>
</protein>
<dbReference type="RefSeq" id="WP_311794491.1">
    <property type="nucleotide sequence ID" value="NZ_JALDYZ010000008.1"/>
</dbReference>
<comment type="caution">
    <text evidence="1">The sequence shown here is derived from an EMBL/GenBank/DDBJ whole genome shotgun (WGS) entry which is preliminary data.</text>
</comment>
<proteinExistence type="predicted"/>
<name>A0AAE3U2F1_9HYPH</name>
<keyword evidence="2" id="KW-1185">Reference proteome</keyword>
<accession>A0AAE3U2F1</accession>
<sequence length="57" mass="6460">MSRNFFDDQFNLMVEETDETGKVTRKLAGACNITAARAAFDAMVGAYPPDRYIRLRD</sequence>
<reference evidence="1" key="1">
    <citation type="submission" date="2022-03" db="EMBL/GenBank/DDBJ databases">
        <title>Fererhizobium litorale gen. nov., sp. nov., isolated from sandy sediments of the Sea of Japan seashore.</title>
        <authorList>
            <person name="Romanenko L."/>
            <person name="Kurilenko V."/>
            <person name="Otstavnykh N."/>
            <person name="Svetashev V."/>
            <person name="Tekutyeva L."/>
            <person name="Isaeva M."/>
            <person name="Mikhailov V."/>
        </authorList>
    </citation>
    <scope>NUCLEOTIDE SEQUENCE</scope>
    <source>
        <strain evidence="1">KMM 9576</strain>
    </source>
</reference>
<dbReference type="Proteomes" id="UP001161580">
    <property type="component" value="Unassembled WGS sequence"/>
</dbReference>
<organism evidence="1 2">
    <name type="scientific">Ferirhizobium litorale</name>
    <dbReference type="NCBI Taxonomy" id="2927786"/>
    <lineage>
        <taxon>Bacteria</taxon>
        <taxon>Pseudomonadati</taxon>
        <taxon>Pseudomonadota</taxon>
        <taxon>Alphaproteobacteria</taxon>
        <taxon>Hyphomicrobiales</taxon>
        <taxon>Rhizobiaceae</taxon>
        <taxon>Ferirhizobium</taxon>
    </lineage>
</organism>